<dbReference type="PROSITE" id="PS51077">
    <property type="entry name" value="HTH_ICLR"/>
    <property type="match status" value="1"/>
</dbReference>
<dbReference type="InterPro" id="IPR029016">
    <property type="entry name" value="GAF-like_dom_sf"/>
</dbReference>
<accession>A0ABP8R2V2</accession>
<dbReference type="EMBL" id="BAABHF010000054">
    <property type="protein sequence ID" value="GAA4516736.1"/>
    <property type="molecule type" value="Genomic_DNA"/>
</dbReference>
<dbReference type="Gene3D" id="3.30.450.40">
    <property type="match status" value="1"/>
</dbReference>
<evidence type="ECO:0000256" key="3">
    <source>
        <dbReference type="ARBA" id="ARBA00023163"/>
    </source>
</evidence>
<keyword evidence="7" id="KW-1185">Reference proteome</keyword>
<comment type="caution">
    <text evidence="6">The sequence shown here is derived from an EMBL/GenBank/DDBJ whole genome shotgun (WGS) entry which is preliminary data.</text>
</comment>
<keyword evidence="1" id="KW-0805">Transcription regulation</keyword>
<dbReference type="Pfam" id="PF09339">
    <property type="entry name" value="HTH_IclR"/>
    <property type="match status" value="1"/>
</dbReference>
<dbReference type="PROSITE" id="PS51078">
    <property type="entry name" value="ICLR_ED"/>
    <property type="match status" value="1"/>
</dbReference>
<dbReference type="InterPro" id="IPR050707">
    <property type="entry name" value="HTH_MetabolicPath_Reg"/>
</dbReference>
<dbReference type="SUPFAM" id="SSF46785">
    <property type="entry name" value="Winged helix' DNA-binding domain"/>
    <property type="match status" value="1"/>
</dbReference>
<dbReference type="InterPro" id="IPR014757">
    <property type="entry name" value="Tscrpt_reg_IclR_C"/>
</dbReference>
<gene>
    <name evidence="6" type="ORF">GCM10023191_088160</name>
</gene>
<evidence type="ECO:0000256" key="2">
    <source>
        <dbReference type="ARBA" id="ARBA00023125"/>
    </source>
</evidence>
<evidence type="ECO:0000259" key="5">
    <source>
        <dbReference type="PROSITE" id="PS51078"/>
    </source>
</evidence>
<dbReference type="PANTHER" id="PTHR30136:SF24">
    <property type="entry name" value="HTH-TYPE TRANSCRIPTIONAL REPRESSOR ALLR"/>
    <property type="match status" value="1"/>
</dbReference>
<evidence type="ECO:0000313" key="7">
    <source>
        <dbReference type="Proteomes" id="UP001500503"/>
    </source>
</evidence>
<dbReference type="Proteomes" id="UP001500503">
    <property type="component" value="Unassembled WGS sequence"/>
</dbReference>
<proteinExistence type="predicted"/>
<dbReference type="InterPro" id="IPR036388">
    <property type="entry name" value="WH-like_DNA-bd_sf"/>
</dbReference>
<keyword evidence="2" id="KW-0238">DNA-binding</keyword>
<feature type="domain" description="HTH iclR-type" evidence="4">
    <location>
        <begin position="9"/>
        <end position="69"/>
    </location>
</feature>
<dbReference type="Gene3D" id="1.10.10.10">
    <property type="entry name" value="Winged helix-like DNA-binding domain superfamily/Winged helix DNA-binding domain"/>
    <property type="match status" value="1"/>
</dbReference>
<dbReference type="InterPro" id="IPR036390">
    <property type="entry name" value="WH_DNA-bd_sf"/>
</dbReference>
<dbReference type="SMART" id="SM00346">
    <property type="entry name" value="HTH_ICLR"/>
    <property type="match status" value="1"/>
</dbReference>
<dbReference type="RefSeq" id="WP_345474436.1">
    <property type="nucleotide sequence ID" value="NZ_BAABHF010000054.1"/>
</dbReference>
<keyword evidence="3" id="KW-0804">Transcription</keyword>
<reference evidence="7" key="1">
    <citation type="journal article" date="2019" name="Int. J. Syst. Evol. Microbiol.">
        <title>The Global Catalogue of Microorganisms (GCM) 10K type strain sequencing project: providing services to taxonomists for standard genome sequencing and annotation.</title>
        <authorList>
            <consortium name="The Broad Institute Genomics Platform"/>
            <consortium name="The Broad Institute Genome Sequencing Center for Infectious Disease"/>
            <person name="Wu L."/>
            <person name="Ma J."/>
        </authorList>
    </citation>
    <scope>NUCLEOTIDE SEQUENCE [LARGE SCALE GENOMIC DNA]</scope>
    <source>
        <strain evidence="7">JCM 17933</strain>
    </source>
</reference>
<dbReference type="InterPro" id="IPR005471">
    <property type="entry name" value="Tscrpt_reg_IclR_N"/>
</dbReference>
<protein>
    <submittedName>
        <fullName evidence="6">IclR family transcriptional regulator C-terminal domain-containing protein</fullName>
    </submittedName>
</protein>
<name>A0ABP8R2V2_9ACTN</name>
<sequence length="246" mass="26620">MGEATPTLIGSVRRALHLLDAVCASERPATAKRLAHALDLPLPTVYHLLRTLVYEGYLRKLDDGYVLGGRANGLRQGNARQAAVGRARPMLAHLRDEMRAAAYLSSYEDGEVVLVDVVDGPGAECVDLWVGMRDAAHATAFGKCILSCLDKPCRDDYLARHELADLTPRTVTDRRVLERALGARPPYAVDREEYLLGTACVAAPVRAPGFVGAIAISVPVRRFASSVADADRLGRIARRIARAVAL</sequence>
<evidence type="ECO:0000313" key="6">
    <source>
        <dbReference type="EMBL" id="GAA4516736.1"/>
    </source>
</evidence>
<organism evidence="6 7">
    <name type="scientific">Actinoallomurus oryzae</name>
    <dbReference type="NCBI Taxonomy" id="502180"/>
    <lineage>
        <taxon>Bacteria</taxon>
        <taxon>Bacillati</taxon>
        <taxon>Actinomycetota</taxon>
        <taxon>Actinomycetes</taxon>
        <taxon>Streptosporangiales</taxon>
        <taxon>Thermomonosporaceae</taxon>
        <taxon>Actinoallomurus</taxon>
    </lineage>
</organism>
<dbReference type="Pfam" id="PF01614">
    <property type="entry name" value="IclR_C"/>
    <property type="match status" value="1"/>
</dbReference>
<feature type="domain" description="IclR-ED" evidence="5">
    <location>
        <begin position="70"/>
        <end position="246"/>
    </location>
</feature>
<evidence type="ECO:0000259" key="4">
    <source>
        <dbReference type="PROSITE" id="PS51077"/>
    </source>
</evidence>
<dbReference type="SUPFAM" id="SSF55781">
    <property type="entry name" value="GAF domain-like"/>
    <property type="match status" value="1"/>
</dbReference>
<dbReference type="PANTHER" id="PTHR30136">
    <property type="entry name" value="HELIX-TURN-HELIX TRANSCRIPTIONAL REGULATOR, ICLR FAMILY"/>
    <property type="match status" value="1"/>
</dbReference>
<evidence type="ECO:0000256" key="1">
    <source>
        <dbReference type="ARBA" id="ARBA00023015"/>
    </source>
</evidence>